<dbReference type="FunFam" id="2.60.120.200:FF:000159">
    <property type="entry name" value="Glycosidase"/>
    <property type="match status" value="1"/>
</dbReference>
<evidence type="ECO:0000256" key="3">
    <source>
        <dbReference type="ARBA" id="ARBA00023295"/>
    </source>
</evidence>
<name>A0AAN7CQM7_9PEZI</name>
<sequence length="445" mass="47739">MVRALLSLGAALLGAAVVLADDIPTCSLDKKCPKEAPCCSQYNQCGVGAFCLGGCDPRMSYSLDSCVPAPVCEDKVYKMDSLDRYKDISEYLGDPKTADWVGQGEPLVYKDNILLTMPPKSVGTVLATTTYMWYGKVKARMKTSRGAGVVTAFILFSDVKDEIDYEFVGVDLQTAQTNYYFQGIPDYNNSGNITVKGDTYDEFHDYEIEWTPDEIKWLVDGKVGRTKKRSETWNSTMNQWDYPQTPSRVQISIWPGGSEKNAKGTVDWAGGLIDWDSDEIKHFGYYFATFSEVTVECYKTDSPPGTSKGRSYYYNDIRATNDTVVDSNKRTTLKSLLGTGTDMDKGDGTTSGKPSSSSAPVNNIPGGGSTPPNQVPGGGNPNTGSGSGSSGGAPACDASIFTQNCNEDSSGSGADNKNNGARGVDRTLGASAFAVIVGLAGLMLI</sequence>
<keyword evidence="10" id="KW-1185">Reference proteome</keyword>
<dbReference type="SUPFAM" id="SSF49899">
    <property type="entry name" value="Concanavalin A-like lectins/glucanases"/>
    <property type="match status" value="1"/>
</dbReference>
<dbReference type="Pfam" id="PF00722">
    <property type="entry name" value="Glyco_hydro_16"/>
    <property type="match status" value="1"/>
</dbReference>
<dbReference type="PROSITE" id="PS51762">
    <property type="entry name" value="GH16_2"/>
    <property type="match status" value="1"/>
</dbReference>
<dbReference type="GO" id="GO:0009277">
    <property type="term" value="C:fungal-type cell wall"/>
    <property type="evidence" value="ECO:0007669"/>
    <property type="project" value="TreeGrafter"/>
</dbReference>
<keyword evidence="2 9" id="KW-0378">Hydrolase</keyword>
<keyword evidence="1 7" id="KW-0732">Signal</keyword>
<feature type="region of interest" description="Disordered" evidence="6">
    <location>
        <begin position="335"/>
        <end position="393"/>
    </location>
</feature>
<dbReference type="PANTHER" id="PTHR10963:SF22">
    <property type="entry name" value="GLYCOSIDASE CRH2-RELATED"/>
    <property type="match status" value="1"/>
</dbReference>
<dbReference type="Gene3D" id="2.60.120.200">
    <property type="match status" value="1"/>
</dbReference>
<evidence type="ECO:0000256" key="7">
    <source>
        <dbReference type="SAM" id="SignalP"/>
    </source>
</evidence>
<feature type="compositionally biased region" description="Polar residues" evidence="6">
    <location>
        <begin position="351"/>
        <end position="361"/>
    </location>
</feature>
<dbReference type="EMBL" id="MU857683">
    <property type="protein sequence ID" value="KAK4246056.1"/>
    <property type="molecule type" value="Genomic_DNA"/>
</dbReference>
<proteinExistence type="inferred from homology"/>
<evidence type="ECO:0000313" key="10">
    <source>
        <dbReference type="Proteomes" id="UP001303647"/>
    </source>
</evidence>
<reference evidence="9" key="2">
    <citation type="submission" date="2023-05" db="EMBL/GenBank/DDBJ databases">
        <authorList>
            <consortium name="Lawrence Berkeley National Laboratory"/>
            <person name="Steindorff A."/>
            <person name="Hensen N."/>
            <person name="Bonometti L."/>
            <person name="Westerberg I."/>
            <person name="Brannstrom I.O."/>
            <person name="Guillou S."/>
            <person name="Cros-Aarteil S."/>
            <person name="Calhoun S."/>
            <person name="Haridas S."/>
            <person name="Kuo A."/>
            <person name="Mondo S."/>
            <person name="Pangilinan J."/>
            <person name="Riley R."/>
            <person name="Labutti K."/>
            <person name="Andreopoulos B."/>
            <person name="Lipzen A."/>
            <person name="Chen C."/>
            <person name="Yanf M."/>
            <person name="Daum C."/>
            <person name="Ng V."/>
            <person name="Clum A."/>
            <person name="Ohm R."/>
            <person name="Martin F."/>
            <person name="Silar P."/>
            <person name="Natvig D."/>
            <person name="Lalanne C."/>
            <person name="Gautier V."/>
            <person name="Ament-Velasquez S.L."/>
            <person name="Kruys A."/>
            <person name="Hutchinson M.I."/>
            <person name="Powell A.J."/>
            <person name="Barry K."/>
            <person name="Miller A.N."/>
            <person name="Grigoriev I.V."/>
            <person name="Debuchy R."/>
            <person name="Gladieux P."/>
            <person name="Thoren M.H."/>
            <person name="Johannesson H."/>
        </authorList>
    </citation>
    <scope>NUCLEOTIDE SEQUENCE</scope>
    <source>
        <strain evidence="9">CBS 359.72</strain>
    </source>
</reference>
<reference evidence="9" key="1">
    <citation type="journal article" date="2023" name="Mol. Phylogenet. Evol.">
        <title>Genome-scale phylogeny and comparative genomics of the fungal order Sordariales.</title>
        <authorList>
            <person name="Hensen N."/>
            <person name="Bonometti L."/>
            <person name="Westerberg I."/>
            <person name="Brannstrom I.O."/>
            <person name="Guillou S."/>
            <person name="Cros-Aarteil S."/>
            <person name="Calhoun S."/>
            <person name="Haridas S."/>
            <person name="Kuo A."/>
            <person name="Mondo S."/>
            <person name="Pangilinan J."/>
            <person name="Riley R."/>
            <person name="LaButti K."/>
            <person name="Andreopoulos B."/>
            <person name="Lipzen A."/>
            <person name="Chen C."/>
            <person name="Yan M."/>
            <person name="Daum C."/>
            <person name="Ng V."/>
            <person name="Clum A."/>
            <person name="Steindorff A."/>
            <person name="Ohm R.A."/>
            <person name="Martin F."/>
            <person name="Silar P."/>
            <person name="Natvig D.O."/>
            <person name="Lalanne C."/>
            <person name="Gautier V."/>
            <person name="Ament-Velasquez S.L."/>
            <person name="Kruys A."/>
            <person name="Hutchinson M.I."/>
            <person name="Powell A.J."/>
            <person name="Barry K."/>
            <person name="Miller A.N."/>
            <person name="Grigoriev I.V."/>
            <person name="Debuchy R."/>
            <person name="Gladieux P."/>
            <person name="Hiltunen Thoren M."/>
            <person name="Johannesson H."/>
        </authorList>
    </citation>
    <scope>NUCLEOTIDE SEQUENCE</scope>
    <source>
        <strain evidence="9">CBS 359.72</strain>
    </source>
</reference>
<dbReference type="CDD" id="cd02183">
    <property type="entry name" value="GH16_fungal_CRH1_transglycosylase"/>
    <property type="match status" value="1"/>
</dbReference>
<dbReference type="AlphaFoldDB" id="A0AAN7CQM7"/>
<evidence type="ECO:0000259" key="8">
    <source>
        <dbReference type="PROSITE" id="PS51762"/>
    </source>
</evidence>
<dbReference type="InterPro" id="IPR000757">
    <property type="entry name" value="Beta-glucanase-like"/>
</dbReference>
<comment type="caution">
    <text evidence="9">The sequence shown here is derived from an EMBL/GenBank/DDBJ whole genome shotgun (WGS) entry which is preliminary data.</text>
</comment>
<dbReference type="Proteomes" id="UP001303647">
    <property type="component" value="Unassembled WGS sequence"/>
</dbReference>
<dbReference type="InterPro" id="IPR013320">
    <property type="entry name" value="ConA-like_dom_sf"/>
</dbReference>
<evidence type="ECO:0000256" key="1">
    <source>
        <dbReference type="ARBA" id="ARBA00022729"/>
    </source>
</evidence>
<evidence type="ECO:0000256" key="4">
    <source>
        <dbReference type="ARBA" id="ARBA00038074"/>
    </source>
</evidence>
<dbReference type="GO" id="GO:0031505">
    <property type="term" value="P:fungal-type cell wall organization"/>
    <property type="evidence" value="ECO:0007669"/>
    <property type="project" value="TreeGrafter"/>
</dbReference>
<dbReference type="InterPro" id="IPR050546">
    <property type="entry name" value="Glycosyl_Hydrlase_16"/>
</dbReference>
<comment type="function">
    <text evidence="5">Dual chitinase/transglycosylase that plays a role in cell wall architecture. Chitinase and transglycosylase activities are coupled. Required for the polysaccharide cross-linking at the septa and the cell wall. More specifically, transfers chitin to 1,6-beta-glucan in the cell wall.</text>
</comment>
<feature type="signal peptide" evidence="7">
    <location>
        <begin position="1"/>
        <end position="20"/>
    </location>
</feature>
<gene>
    <name evidence="9" type="ORF">C7999DRAFT_15786</name>
</gene>
<feature type="domain" description="GH16" evidence="8">
    <location>
        <begin position="89"/>
        <end position="277"/>
    </location>
</feature>
<feature type="compositionally biased region" description="Gly residues" evidence="6">
    <location>
        <begin position="376"/>
        <end position="391"/>
    </location>
</feature>
<evidence type="ECO:0000313" key="9">
    <source>
        <dbReference type="EMBL" id="KAK4246056.1"/>
    </source>
</evidence>
<dbReference type="GO" id="GO:0004553">
    <property type="term" value="F:hydrolase activity, hydrolyzing O-glycosyl compounds"/>
    <property type="evidence" value="ECO:0007669"/>
    <property type="project" value="InterPro"/>
</dbReference>
<protein>
    <submittedName>
        <fullName evidence="9">Glycoside hydrolase</fullName>
    </submittedName>
</protein>
<evidence type="ECO:0000256" key="2">
    <source>
        <dbReference type="ARBA" id="ARBA00022801"/>
    </source>
</evidence>
<feature type="chain" id="PRO_5042901401" evidence="7">
    <location>
        <begin position="21"/>
        <end position="445"/>
    </location>
</feature>
<accession>A0AAN7CQM7</accession>
<comment type="similarity">
    <text evidence="4">Belongs to the glycosyl hydrolase 16 family. CRH1 subfamily.</text>
</comment>
<dbReference type="GO" id="GO:0016757">
    <property type="term" value="F:glycosyltransferase activity"/>
    <property type="evidence" value="ECO:0007669"/>
    <property type="project" value="TreeGrafter"/>
</dbReference>
<dbReference type="PANTHER" id="PTHR10963">
    <property type="entry name" value="GLYCOSYL HYDROLASE-RELATED"/>
    <property type="match status" value="1"/>
</dbReference>
<evidence type="ECO:0000256" key="5">
    <source>
        <dbReference type="ARBA" id="ARBA00093308"/>
    </source>
</evidence>
<dbReference type="GO" id="GO:0005975">
    <property type="term" value="P:carbohydrate metabolic process"/>
    <property type="evidence" value="ECO:0007669"/>
    <property type="project" value="InterPro"/>
</dbReference>
<organism evidence="9 10">
    <name type="scientific">Corynascus novoguineensis</name>
    <dbReference type="NCBI Taxonomy" id="1126955"/>
    <lineage>
        <taxon>Eukaryota</taxon>
        <taxon>Fungi</taxon>
        <taxon>Dikarya</taxon>
        <taxon>Ascomycota</taxon>
        <taxon>Pezizomycotina</taxon>
        <taxon>Sordariomycetes</taxon>
        <taxon>Sordariomycetidae</taxon>
        <taxon>Sordariales</taxon>
        <taxon>Chaetomiaceae</taxon>
        <taxon>Corynascus</taxon>
    </lineage>
</organism>
<evidence type="ECO:0000256" key="6">
    <source>
        <dbReference type="SAM" id="MobiDB-lite"/>
    </source>
</evidence>
<keyword evidence="3" id="KW-0326">Glycosidase</keyword>